<dbReference type="PANTHER" id="PTHR30576:SF8">
    <property type="entry name" value="UNDECAPRENYL-PHOSPHATE GALACTOSE PHOSPHOTRANSFERASE"/>
    <property type="match status" value="1"/>
</dbReference>
<sequence>MRTTRYRLFTQRSTPTHTGFYTAIARFRDVLAAGGALVVLSPLIALIGLYVKASLGSPVLFRQERIGKDNAPFTILKYRTMKPATSPDQPDEERVSRTGSQLRATSLDELPSLWNVLIGDMALVGPRPLLPEYLPFYSARQLRRHEVRPGITGLAQVNGRNSLGWEERFEMDVEYVQNRSLLLDTKILLRTVGVVLSRRHVNQKGFATAASFAPSTDGATNNAGSAHARGE</sequence>
<proteinExistence type="inferred from homology"/>
<name>A0A2V1KD63_9ACTO</name>
<keyword evidence="6" id="KW-1185">Reference proteome</keyword>
<dbReference type="Pfam" id="PF02397">
    <property type="entry name" value="Bac_transf"/>
    <property type="match status" value="1"/>
</dbReference>
<dbReference type="InterPro" id="IPR003362">
    <property type="entry name" value="Bact_transf"/>
</dbReference>
<feature type="region of interest" description="Disordered" evidence="2">
    <location>
        <begin position="212"/>
        <end position="231"/>
    </location>
</feature>
<keyword evidence="3" id="KW-0812">Transmembrane</keyword>
<gene>
    <name evidence="5" type="ORF">DD236_00405</name>
</gene>
<feature type="region of interest" description="Disordered" evidence="2">
    <location>
        <begin position="82"/>
        <end position="101"/>
    </location>
</feature>
<comment type="caution">
    <text evidence="5">The sequence shown here is derived from an EMBL/GenBank/DDBJ whole genome shotgun (WGS) entry which is preliminary data.</text>
</comment>
<dbReference type="RefSeq" id="WP_109092415.1">
    <property type="nucleotide sequence ID" value="NZ_JBQDCU010000002.1"/>
</dbReference>
<evidence type="ECO:0000256" key="3">
    <source>
        <dbReference type="SAM" id="Phobius"/>
    </source>
</evidence>
<dbReference type="GO" id="GO:0016780">
    <property type="term" value="F:phosphotransferase activity, for other substituted phosphate groups"/>
    <property type="evidence" value="ECO:0007669"/>
    <property type="project" value="TreeGrafter"/>
</dbReference>
<organism evidence="5 6">
    <name type="scientific">Ancrocorticia populi</name>
    <dbReference type="NCBI Taxonomy" id="2175228"/>
    <lineage>
        <taxon>Bacteria</taxon>
        <taxon>Bacillati</taxon>
        <taxon>Actinomycetota</taxon>
        <taxon>Actinomycetes</taxon>
        <taxon>Actinomycetales</taxon>
        <taxon>Actinomycetaceae</taxon>
        <taxon>Ancrocorticia</taxon>
    </lineage>
</organism>
<feature type="domain" description="Bacterial sugar transferase" evidence="4">
    <location>
        <begin position="26"/>
        <end position="196"/>
    </location>
</feature>
<accession>A0A2V1KD63</accession>
<dbReference type="OrthoDB" id="9808602at2"/>
<dbReference type="Proteomes" id="UP000245283">
    <property type="component" value="Unassembled WGS sequence"/>
</dbReference>
<reference evidence="6" key="1">
    <citation type="submission" date="2018-05" db="EMBL/GenBank/DDBJ databases">
        <authorList>
            <person name="Li Y."/>
        </authorList>
    </citation>
    <scope>NUCLEOTIDE SEQUENCE [LARGE SCALE GENOMIC DNA]</scope>
    <source>
        <strain evidence="6">sk1b4</strain>
    </source>
</reference>
<dbReference type="EMBL" id="QETB01000001">
    <property type="protein sequence ID" value="PWF26914.1"/>
    <property type="molecule type" value="Genomic_DNA"/>
</dbReference>
<evidence type="ECO:0000256" key="1">
    <source>
        <dbReference type="ARBA" id="ARBA00006464"/>
    </source>
</evidence>
<feature type="transmembrane region" description="Helical" evidence="3">
    <location>
        <begin position="30"/>
        <end position="51"/>
    </location>
</feature>
<comment type="similarity">
    <text evidence="1">Belongs to the bacterial sugar transferase family.</text>
</comment>
<keyword evidence="3" id="KW-0472">Membrane</keyword>
<evidence type="ECO:0000256" key="2">
    <source>
        <dbReference type="SAM" id="MobiDB-lite"/>
    </source>
</evidence>
<evidence type="ECO:0000259" key="4">
    <source>
        <dbReference type="Pfam" id="PF02397"/>
    </source>
</evidence>
<protein>
    <recommendedName>
        <fullName evidence="4">Bacterial sugar transferase domain-containing protein</fullName>
    </recommendedName>
</protein>
<evidence type="ECO:0000313" key="5">
    <source>
        <dbReference type="EMBL" id="PWF26914.1"/>
    </source>
</evidence>
<dbReference type="PANTHER" id="PTHR30576">
    <property type="entry name" value="COLANIC BIOSYNTHESIS UDP-GLUCOSE LIPID CARRIER TRANSFERASE"/>
    <property type="match status" value="1"/>
</dbReference>
<keyword evidence="3" id="KW-1133">Transmembrane helix</keyword>
<feature type="compositionally biased region" description="Polar residues" evidence="2">
    <location>
        <begin position="213"/>
        <end position="224"/>
    </location>
</feature>
<dbReference type="AlphaFoldDB" id="A0A2V1KD63"/>
<evidence type="ECO:0000313" key="6">
    <source>
        <dbReference type="Proteomes" id="UP000245283"/>
    </source>
</evidence>